<dbReference type="GeneID" id="90995808"/>
<sequence>MDKFKLTILPISLAILLSTTAYSDDNDYRYLKFNDLFSNTNKNPELMINKRNDRYDIPEMSGQVSNMPWRNDNDFLKTKEKYNTPILIAGFCAVLNNPLPGEEYNVNLASKKIKGQVIKPSKIFSQNSAIGPYTKLKGFKEGASYIGGNIIMTEGGGVCKIATTLYNLAVLSNLEIIERHNHSMPVNYVPYGQDATVAYGVKDLIFKNTTEDSILIWAEMIGNRLYMGFYGSKKPPKIEWNHEINNITKPSIKYIKNEDLNPGETKIVLGGMDGATVKSTITIFYDNDHYIIKNMGISKYQPLPKVIETN</sequence>
<feature type="chain" id="PRO_5012725351" evidence="1">
    <location>
        <begin position="24"/>
        <end position="310"/>
    </location>
</feature>
<feature type="signal peptide" evidence="1">
    <location>
        <begin position="1"/>
        <end position="23"/>
    </location>
</feature>
<dbReference type="STRING" id="1123404.SAMN02745784_03056"/>
<name>A0A1M4ZI89_9FIRM</name>
<dbReference type="InterPro" id="IPR052913">
    <property type="entry name" value="Glycopeptide_resist_protein"/>
</dbReference>
<keyword evidence="3" id="KW-1185">Reference proteome</keyword>
<evidence type="ECO:0000313" key="2">
    <source>
        <dbReference type="EMBL" id="SHF17517.1"/>
    </source>
</evidence>
<protein>
    <submittedName>
        <fullName evidence="2">VanW like protein</fullName>
    </submittedName>
</protein>
<organism evidence="2 3">
    <name type="scientific">Tissierella praeacuta DSM 18095</name>
    <dbReference type="NCBI Taxonomy" id="1123404"/>
    <lineage>
        <taxon>Bacteria</taxon>
        <taxon>Bacillati</taxon>
        <taxon>Bacillota</taxon>
        <taxon>Tissierellia</taxon>
        <taxon>Tissierellales</taxon>
        <taxon>Tissierellaceae</taxon>
        <taxon>Tissierella</taxon>
    </lineage>
</organism>
<dbReference type="InterPro" id="IPR007391">
    <property type="entry name" value="Vancomycin_resist_VanW"/>
</dbReference>
<evidence type="ECO:0000313" key="3">
    <source>
        <dbReference type="Proteomes" id="UP000184114"/>
    </source>
</evidence>
<reference evidence="3" key="1">
    <citation type="submission" date="2016-11" db="EMBL/GenBank/DDBJ databases">
        <authorList>
            <person name="Varghese N."/>
            <person name="Submissions S."/>
        </authorList>
    </citation>
    <scope>NUCLEOTIDE SEQUENCE [LARGE SCALE GENOMIC DNA]</scope>
    <source>
        <strain evidence="3">DSM 18095</strain>
    </source>
</reference>
<dbReference type="PANTHER" id="PTHR35788">
    <property type="entry name" value="EXPORTED PROTEIN-RELATED"/>
    <property type="match status" value="1"/>
</dbReference>
<gene>
    <name evidence="2" type="ORF">SAMN02745784_03056</name>
</gene>
<dbReference type="RefSeq" id="WP_072977894.1">
    <property type="nucleotide sequence ID" value="NZ_FQTY01000025.1"/>
</dbReference>
<dbReference type="PANTHER" id="PTHR35788:SF1">
    <property type="entry name" value="EXPORTED PROTEIN"/>
    <property type="match status" value="1"/>
</dbReference>
<evidence type="ECO:0000256" key="1">
    <source>
        <dbReference type="SAM" id="SignalP"/>
    </source>
</evidence>
<dbReference type="EMBL" id="FQTY01000025">
    <property type="protein sequence ID" value="SHF17517.1"/>
    <property type="molecule type" value="Genomic_DNA"/>
</dbReference>
<proteinExistence type="predicted"/>
<accession>A0A1M4ZI89</accession>
<dbReference type="AlphaFoldDB" id="A0A1M4ZI89"/>
<dbReference type="Proteomes" id="UP000184114">
    <property type="component" value="Unassembled WGS sequence"/>
</dbReference>
<keyword evidence="1" id="KW-0732">Signal</keyword>
<dbReference type="Pfam" id="PF04294">
    <property type="entry name" value="VanW"/>
    <property type="match status" value="1"/>
</dbReference>